<evidence type="ECO:0000256" key="1">
    <source>
        <dbReference type="SAM" id="MobiDB-lite"/>
    </source>
</evidence>
<dbReference type="Proteomes" id="UP000799324">
    <property type="component" value="Unassembled WGS sequence"/>
</dbReference>
<protein>
    <submittedName>
        <fullName evidence="2">Uncharacterized protein</fullName>
    </submittedName>
</protein>
<name>A0A6A6TLB8_9PLEO</name>
<sequence>MQEKNRWDVRILGHSLVWKLFMHLISSTVLCQTRLQWQSICKILLAALFPCASLLIKLPSPYMPSLPQSPHTRNVPTAGGRPIPRSIPPTPSPPPLPPFPSLDPFPFPSSSGLSTTLTSRPLYRRRPSIFSVPITCLPNSKSTYPPLWSFRYSRGAQPCVICSADAVHRAAKCKALREYESAVPSSVKGWSDVVMREGVLMGDRRVGAP</sequence>
<evidence type="ECO:0000313" key="3">
    <source>
        <dbReference type="Proteomes" id="UP000799324"/>
    </source>
</evidence>
<keyword evidence="3" id="KW-1185">Reference proteome</keyword>
<organism evidence="2 3">
    <name type="scientific">Lophiostoma macrostomum CBS 122681</name>
    <dbReference type="NCBI Taxonomy" id="1314788"/>
    <lineage>
        <taxon>Eukaryota</taxon>
        <taxon>Fungi</taxon>
        <taxon>Dikarya</taxon>
        <taxon>Ascomycota</taxon>
        <taxon>Pezizomycotina</taxon>
        <taxon>Dothideomycetes</taxon>
        <taxon>Pleosporomycetidae</taxon>
        <taxon>Pleosporales</taxon>
        <taxon>Lophiostomataceae</taxon>
        <taxon>Lophiostoma</taxon>
    </lineage>
</organism>
<evidence type="ECO:0000313" key="2">
    <source>
        <dbReference type="EMBL" id="KAF2659384.1"/>
    </source>
</evidence>
<feature type="region of interest" description="Disordered" evidence="1">
    <location>
        <begin position="67"/>
        <end position="95"/>
    </location>
</feature>
<gene>
    <name evidence="2" type="ORF">K491DRAFT_193769</name>
</gene>
<dbReference type="EMBL" id="MU004307">
    <property type="protein sequence ID" value="KAF2659384.1"/>
    <property type="molecule type" value="Genomic_DNA"/>
</dbReference>
<feature type="compositionally biased region" description="Pro residues" evidence="1">
    <location>
        <begin position="85"/>
        <end position="95"/>
    </location>
</feature>
<proteinExistence type="predicted"/>
<dbReference type="AlphaFoldDB" id="A0A6A6TLB8"/>
<reference evidence="2" key="1">
    <citation type="journal article" date="2020" name="Stud. Mycol.">
        <title>101 Dothideomycetes genomes: a test case for predicting lifestyles and emergence of pathogens.</title>
        <authorList>
            <person name="Haridas S."/>
            <person name="Albert R."/>
            <person name="Binder M."/>
            <person name="Bloem J."/>
            <person name="Labutti K."/>
            <person name="Salamov A."/>
            <person name="Andreopoulos B."/>
            <person name="Baker S."/>
            <person name="Barry K."/>
            <person name="Bills G."/>
            <person name="Bluhm B."/>
            <person name="Cannon C."/>
            <person name="Castanera R."/>
            <person name="Culley D."/>
            <person name="Daum C."/>
            <person name="Ezra D."/>
            <person name="Gonzalez J."/>
            <person name="Henrissat B."/>
            <person name="Kuo A."/>
            <person name="Liang C."/>
            <person name="Lipzen A."/>
            <person name="Lutzoni F."/>
            <person name="Magnuson J."/>
            <person name="Mondo S."/>
            <person name="Nolan M."/>
            <person name="Ohm R."/>
            <person name="Pangilinan J."/>
            <person name="Park H.-J."/>
            <person name="Ramirez L."/>
            <person name="Alfaro M."/>
            <person name="Sun H."/>
            <person name="Tritt A."/>
            <person name="Yoshinaga Y."/>
            <person name="Zwiers L.-H."/>
            <person name="Turgeon B."/>
            <person name="Goodwin S."/>
            <person name="Spatafora J."/>
            <person name="Crous P."/>
            <person name="Grigoriev I."/>
        </authorList>
    </citation>
    <scope>NUCLEOTIDE SEQUENCE</scope>
    <source>
        <strain evidence="2">CBS 122681</strain>
    </source>
</reference>
<accession>A0A6A6TLB8</accession>